<dbReference type="EMBL" id="JACSNV010000015">
    <property type="protein sequence ID" value="MBM6878520.1"/>
    <property type="molecule type" value="Genomic_DNA"/>
</dbReference>
<dbReference type="RefSeq" id="WP_205132860.1">
    <property type="nucleotide sequence ID" value="NZ_JACSNT010000003.1"/>
</dbReference>
<dbReference type="GO" id="GO:0008782">
    <property type="term" value="F:adenosylhomocysteine nucleosidase activity"/>
    <property type="evidence" value="ECO:0007669"/>
    <property type="project" value="UniProtKB-EC"/>
</dbReference>
<dbReference type="PANTHER" id="PTHR46832:SF1">
    <property type="entry name" value="5'-METHYLTHIOADENOSINE_S-ADENOSYLHOMOCYSTEINE NUCLEOSIDASE"/>
    <property type="match status" value="1"/>
</dbReference>
<sequence length="234" mass="25219">MRTIGIIGAMEEEIAFLREKMEIVTTKSVLGLSYDIGRYAGNSIVLVKSGIGKVNAALCTQAMIDHFGVDYVINIGVAGGLSPELRVGDILISTDAVQHDMDTSVLGDTVGTIPRMAESYFKADEAMIALAEKAAEECGLDCRILKGRVASGDQFISSGQQREKIRKTVQGDCAEMEGAAIAHACYLNRIPFLIIRAISDDAGDEAGMSFDEFCVMAAERSSRLVEKMLEHMNG</sequence>
<dbReference type="Pfam" id="PF01048">
    <property type="entry name" value="PNP_UDP_1"/>
    <property type="match status" value="1"/>
</dbReference>
<comment type="pathway">
    <text evidence="1">Amino-acid biosynthesis; L-methionine biosynthesis via salvage pathway; S-methyl-5-thio-alpha-D-ribose 1-phosphate from S-methyl-5'-thioadenosine (hydrolase route): step 1/2.</text>
</comment>
<keyword evidence="3" id="KW-0028">Amino-acid biosynthesis</keyword>
<proteinExistence type="predicted"/>
<protein>
    <recommendedName>
        <fullName evidence="2">adenosylhomocysteine nucleosidase</fullName>
        <ecNumber evidence="2">3.2.2.9</ecNumber>
    </recommendedName>
</protein>
<keyword evidence="8" id="KW-1185">Reference proteome</keyword>
<evidence type="ECO:0000313" key="7">
    <source>
        <dbReference type="EMBL" id="MBM6878520.1"/>
    </source>
</evidence>
<dbReference type="SUPFAM" id="SSF53167">
    <property type="entry name" value="Purine and uridine phosphorylases"/>
    <property type="match status" value="1"/>
</dbReference>
<comment type="caution">
    <text evidence="7">The sequence shown here is derived from an EMBL/GenBank/DDBJ whole genome shotgun (WGS) entry which is preliminary data.</text>
</comment>
<dbReference type="CDD" id="cd09008">
    <property type="entry name" value="MTAN"/>
    <property type="match status" value="1"/>
</dbReference>
<dbReference type="InterPro" id="IPR035994">
    <property type="entry name" value="Nucleoside_phosphorylase_sf"/>
</dbReference>
<dbReference type="NCBIfam" id="NF004079">
    <property type="entry name" value="PRK05584.1"/>
    <property type="match status" value="1"/>
</dbReference>
<dbReference type="Gene3D" id="3.40.50.1580">
    <property type="entry name" value="Nucleoside phosphorylase domain"/>
    <property type="match status" value="1"/>
</dbReference>
<keyword evidence="5" id="KW-0486">Methionine biosynthesis</keyword>
<dbReference type="NCBIfam" id="TIGR01704">
    <property type="entry name" value="MTA_SAH-Nsdase"/>
    <property type="match status" value="1"/>
</dbReference>
<evidence type="ECO:0000259" key="6">
    <source>
        <dbReference type="Pfam" id="PF01048"/>
    </source>
</evidence>
<dbReference type="EC" id="3.2.2.9" evidence="2"/>
<keyword evidence="7" id="KW-0326">Glycosidase</keyword>
<accession>A0ABS2GBV5</accession>
<keyword evidence="4 7" id="KW-0378">Hydrolase</keyword>
<evidence type="ECO:0000256" key="2">
    <source>
        <dbReference type="ARBA" id="ARBA00011974"/>
    </source>
</evidence>
<dbReference type="InterPro" id="IPR000845">
    <property type="entry name" value="Nucleoside_phosphorylase_d"/>
</dbReference>
<gene>
    <name evidence="7" type="ORF">H9X83_10195</name>
</gene>
<dbReference type="InterPro" id="IPR010049">
    <property type="entry name" value="MTA_SAH_Nsdase"/>
</dbReference>
<evidence type="ECO:0000256" key="3">
    <source>
        <dbReference type="ARBA" id="ARBA00022605"/>
    </source>
</evidence>
<dbReference type="Proteomes" id="UP000729290">
    <property type="component" value="Unassembled WGS sequence"/>
</dbReference>
<feature type="domain" description="Nucleoside phosphorylase" evidence="6">
    <location>
        <begin position="3"/>
        <end position="230"/>
    </location>
</feature>
<reference evidence="7 8" key="1">
    <citation type="journal article" date="2021" name="Sci. Rep.">
        <title>The distribution of antibiotic resistance genes in chicken gut microbiota commensals.</title>
        <authorList>
            <person name="Juricova H."/>
            <person name="Matiasovicova J."/>
            <person name="Kubasova T."/>
            <person name="Cejkova D."/>
            <person name="Rychlik I."/>
        </authorList>
    </citation>
    <scope>NUCLEOTIDE SEQUENCE [LARGE SCALE GENOMIC DNA]</scope>
    <source>
        <strain evidence="7 8">An431b</strain>
    </source>
</reference>
<evidence type="ECO:0000256" key="4">
    <source>
        <dbReference type="ARBA" id="ARBA00022801"/>
    </source>
</evidence>
<name>A0ABS2GBV5_9FIRM</name>
<dbReference type="PANTHER" id="PTHR46832">
    <property type="entry name" value="5'-METHYLTHIOADENOSINE/S-ADENOSYLHOMOCYSTEINE NUCLEOSIDASE"/>
    <property type="match status" value="1"/>
</dbReference>
<evidence type="ECO:0000256" key="1">
    <source>
        <dbReference type="ARBA" id="ARBA00004945"/>
    </source>
</evidence>
<evidence type="ECO:0000256" key="5">
    <source>
        <dbReference type="ARBA" id="ARBA00023167"/>
    </source>
</evidence>
<organism evidence="7 8">
    <name type="scientific">Anaerotignum lactatifermentans</name>
    <dbReference type="NCBI Taxonomy" id="160404"/>
    <lineage>
        <taxon>Bacteria</taxon>
        <taxon>Bacillati</taxon>
        <taxon>Bacillota</taxon>
        <taxon>Clostridia</taxon>
        <taxon>Lachnospirales</taxon>
        <taxon>Anaerotignaceae</taxon>
        <taxon>Anaerotignum</taxon>
    </lineage>
</organism>
<evidence type="ECO:0000313" key="8">
    <source>
        <dbReference type="Proteomes" id="UP000729290"/>
    </source>
</evidence>